<reference evidence="2 3" key="1">
    <citation type="journal article" date="2016" name="Environ. Microbiol.">
        <title>Genomic resolution of a cold subsurface aquifer community provides metabolic insights for novel microbes adapted to high CO concentrations.</title>
        <authorList>
            <person name="Probst A.J."/>
            <person name="Castelle C.J."/>
            <person name="Singh A."/>
            <person name="Brown C.T."/>
            <person name="Anantharaman K."/>
            <person name="Sharon I."/>
            <person name="Hug L.A."/>
            <person name="Burstein D."/>
            <person name="Emerson J.B."/>
            <person name="Thomas B.C."/>
            <person name="Banfield J.F."/>
        </authorList>
    </citation>
    <scope>NUCLEOTIDE SEQUENCE [LARGE SCALE GENOMIC DNA]</scope>
    <source>
        <strain evidence="2">CG1_02_39_135</strain>
    </source>
</reference>
<keyword evidence="1" id="KW-1133">Transmembrane helix</keyword>
<evidence type="ECO:0000256" key="1">
    <source>
        <dbReference type="SAM" id="Phobius"/>
    </source>
</evidence>
<dbReference type="AlphaFoldDB" id="A0A1J4XV27"/>
<dbReference type="Pfam" id="PF18895">
    <property type="entry name" value="T4SS_pilin"/>
    <property type="match status" value="1"/>
</dbReference>
<dbReference type="STRING" id="1805425.AUJ30_01460"/>
<keyword evidence="1" id="KW-0812">Transmembrane</keyword>
<gene>
    <name evidence="2" type="ORF">AUJ30_01460</name>
</gene>
<dbReference type="EMBL" id="MNWX01000026">
    <property type="protein sequence ID" value="OIO65171.1"/>
    <property type="molecule type" value="Genomic_DNA"/>
</dbReference>
<dbReference type="Proteomes" id="UP000182693">
    <property type="component" value="Unassembled WGS sequence"/>
</dbReference>
<protein>
    <submittedName>
        <fullName evidence="2">Uncharacterized protein</fullName>
    </submittedName>
</protein>
<name>A0A1J4XV27_9BACT</name>
<keyword evidence="1" id="KW-0472">Membrane</keyword>
<dbReference type="InterPro" id="IPR043993">
    <property type="entry name" value="T4SS_pilin"/>
</dbReference>
<accession>A0A1J4XV27</accession>
<feature type="transmembrane region" description="Helical" evidence="1">
    <location>
        <begin position="61"/>
        <end position="85"/>
    </location>
</feature>
<organism evidence="2 3">
    <name type="scientific">Candidatus Wolfebacteria bacterium CG1_02_39_135</name>
    <dbReference type="NCBI Taxonomy" id="1805425"/>
    <lineage>
        <taxon>Bacteria</taxon>
        <taxon>Candidatus Wolfeibacteriota</taxon>
    </lineage>
</organism>
<evidence type="ECO:0000313" key="2">
    <source>
        <dbReference type="EMBL" id="OIO65171.1"/>
    </source>
</evidence>
<proteinExistence type="predicted"/>
<sequence length="123" mass="13401">MSKKIKNPFYWLGSLIFSGLVFLMTNKVLAQGGGVGTGPIKLPNPLGTTNIIQIINNVLNYLIYISVPILAIMILVGGFQILIARDNPEKIQSGRKTLMYAVIGFTIILISKGVALILLRIMS</sequence>
<feature type="transmembrane region" description="Helical" evidence="1">
    <location>
        <begin position="97"/>
        <end position="122"/>
    </location>
</feature>
<comment type="caution">
    <text evidence="2">The sequence shown here is derived from an EMBL/GenBank/DDBJ whole genome shotgun (WGS) entry which is preliminary data.</text>
</comment>
<evidence type="ECO:0000313" key="3">
    <source>
        <dbReference type="Proteomes" id="UP000182693"/>
    </source>
</evidence>